<dbReference type="EMBL" id="LR722203">
    <property type="protein sequence ID" value="VVW89415.1"/>
    <property type="molecule type" value="Genomic_DNA"/>
</dbReference>
<dbReference type="GO" id="GO:0008641">
    <property type="term" value="F:ubiquitin-like modifier activating enzyme activity"/>
    <property type="evidence" value="ECO:0007669"/>
    <property type="project" value="InterPro"/>
</dbReference>
<dbReference type="AlphaFoldDB" id="A0A5K1HNJ5"/>
<protein>
    <submittedName>
        <fullName evidence="1">Uncharacterized protein</fullName>
    </submittedName>
</protein>
<evidence type="ECO:0000313" key="1">
    <source>
        <dbReference type="EMBL" id="VVW89415.1"/>
    </source>
</evidence>
<sequence length="99" mass="11086">MEWIGVKLKAGRIMPALSTTTSCIAALQTIELVKYLKGCKADAMRNAFINLAVPLVQLGEPGEVEKIKVHENLQTNVWERWGVELPRTGTLRELIQKVE</sequence>
<dbReference type="InterPro" id="IPR035985">
    <property type="entry name" value="Ubiquitin-activating_enz"/>
</dbReference>
<gene>
    <name evidence="1" type="ORF">NYM_LOCUS30376</name>
</gene>
<accession>A0A5K1HNJ5</accession>
<reference evidence="1" key="1">
    <citation type="submission" date="2019-09" db="EMBL/GenBank/DDBJ databases">
        <authorList>
            <person name="Zhang L."/>
        </authorList>
    </citation>
    <scope>NUCLEOTIDE SEQUENCE</scope>
</reference>
<dbReference type="SUPFAM" id="SSF69572">
    <property type="entry name" value="Activating enzymes of the ubiquitin-like proteins"/>
    <property type="match status" value="1"/>
</dbReference>
<dbReference type="Gene3D" id="3.40.50.720">
    <property type="entry name" value="NAD(P)-binding Rossmann-like Domain"/>
    <property type="match status" value="1"/>
</dbReference>
<name>A0A5K1HNJ5_9MAGN</name>
<dbReference type="PROSITE" id="PS51257">
    <property type="entry name" value="PROKAR_LIPOPROTEIN"/>
    <property type="match status" value="1"/>
</dbReference>
<organism evidence="1">
    <name type="scientific">Nymphaea colorata</name>
    <name type="common">pocket water lily</name>
    <dbReference type="NCBI Taxonomy" id="210225"/>
    <lineage>
        <taxon>Eukaryota</taxon>
        <taxon>Viridiplantae</taxon>
        <taxon>Streptophyta</taxon>
        <taxon>Embryophyta</taxon>
        <taxon>Tracheophyta</taxon>
        <taxon>Spermatophyta</taxon>
        <taxon>Magnoliopsida</taxon>
        <taxon>Nymphaeales</taxon>
        <taxon>Nymphaeaceae</taxon>
        <taxon>Nymphaea</taxon>
    </lineage>
</organism>
<proteinExistence type="predicted"/>